<dbReference type="RefSeq" id="WP_007135061.1">
    <property type="nucleotide sequence ID" value="NZ_CABKPN010000001.1"/>
</dbReference>
<dbReference type="EMBL" id="JAHXRF010000004">
    <property type="protein sequence ID" value="MBW4865181.1"/>
    <property type="molecule type" value="Genomic_DNA"/>
</dbReference>
<dbReference type="InterPro" id="IPR043129">
    <property type="entry name" value="ATPase_NBD"/>
</dbReference>
<dbReference type="SUPFAM" id="SSF53067">
    <property type="entry name" value="Actin-like ATPase domain"/>
    <property type="match status" value="1"/>
</dbReference>
<organism evidence="2 3">
    <name type="scientific">Segatella salivae</name>
    <dbReference type="NCBI Taxonomy" id="228604"/>
    <lineage>
        <taxon>Bacteria</taxon>
        <taxon>Pseudomonadati</taxon>
        <taxon>Bacteroidota</taxon>
        <taxon>Bacteroidia</taxon>
        <taxon>Bacteroidales</taxon>
        <taxon>Prevotellaceae</taxon>
        <taxon>Segatella</taxon>
    </lineage>
</organism>
<dbReference type="Proteomes" id="UP001196873">
    <property type="component" value="Unassembled WGS sequence"/>
</dbReference>
<dbReference type="PANTHER" id="PTHR18964:SF149">
    <property type="entry name" value="BIFUNCTIONAL UDP-N-ACETYLGLUCOSAMINE 2-EPIMERASE_N-ACETYLMANNOSAMINE KINASE"/>
    <property type="match status" value="1"/>
</dbReference>
<comment type="caution">
    <text evidence="2">The sequence shown here is derived from an EMBL/GenBank/DDBJ whole genome shotgun (WGS) entry which is preliminary data.</text>
</comment>
<dbReference type="GeneID" id="78498375"/>
<evidence type="ECO:0000313" key="3">
    <source>
        <dbReference type="Proteomes" id="UP001196873"/>
    </source>
</evidence>
<gene>
    <name evidence="2" type="ORF">KZY68_03920</name>
</gene>
<evidence type="ECO:0000256" key="1">
    <source>
        <dbReference type="ARBA" id="ARBA00006479"/>
    </source>
</evidence>
<comment type="similarity">
    <text evidence="1">Belongs to the ROK (NagC/XylR) family.</text>
</comment>
<proteinExistence type="inferred from homology"/>
<dbReference type="Pfam" id="PF00480">
    <property type="entry name" value="ROK"/>
    <property type="match status" value="1"/>
</dbReference>
<sequence>MSTTIAIDLGGTNIRAARIEGYEIKQKIAVKCKANGQKHDVVQQLFDLVRQLMTPETEKIGIGVPSIIDHEKGVVYDVQNIPSWDIVPIKALMEKEFSLPSAVDNDVNCFALGEKHFGIGKQYRNFVGITIGTGIGAGIVIDGKLYRGSNTGAGEIGCLPYLNSDYEHYCSCQWMNKRGLNALELSERAQRNDVEAIAIWEEFGRHLGKLLQAILLTYDPEAIIIGGGITGGSDFFKTAMMQSMASNFPYPKEIEHIHVHFSTLEDCGLLGASRL</sequence>
<reference evidence="2" key="1">
    <citation type="submission" date="2021-07" db="EMBL/GenBank/DDBJ databases">
        <title>Genomic diversity and antimicrobial resistance of Prevotella spp. isolated from chronic lung disease airways.</title>
        <authorList>
            <person name="Webb K.A."/>
            <person name="Olagoke O.S."/>
            <person name="Baird T."/>
            <person name="Neill J."/>
            <person name="Pham A."/>
            <person name="Wells T.J."/>
            <person name="Ramsay K.A."/>
            <person name="Bell S.C."/>
            <person name="Sarovich D.S."/>
            <person name="Price E.P."/>
        </authorList>
    </citation>
    <scope>NUCLEOTIDE SEQUENCE</scope>
    <source>
        <strain evidence="2">SCHI0047.S.3</strain>
    </source>
</reference>
<dbReference type="InterPro" id="IPR000600">
    <property type="entry name" value="ROK"/>
</dbReference>
<dbReference type="AlphaFoldDB" id="A0AAW4NK21"/>
<accession>A0AAW4NK21</accession>
<protein>
    <submittedName>
        <fullName evidence="2">ROK family protein</fullName>
    </submittedName>
</protein>
<evidence type="ECO:0000313" key="2">
    <source>
        <dbReference type="EMBL" id="MBW4865181.1"/>
    </source>
</evidence>
<dbReference type="Gene3D" id="3.30.420.40">
    <property type="match status" value="2"/>
</dbReference>
<dbReference type="PANTHER" id="PTHR18964">
    <property type="entry name" value="ROK (REPRESSOR, ORF, KINASE) FAMILY"/>
    <property type="match status" value="1"/>
</dbReference>
<name>A0AAW4NK21_9BACT</name>